<evidence type="ECO:0000313" key="9">
    <source>
        <dbReference type="Proteomes" id="UP000807353"/>
    </source>
</evidence>
<gene>
    <name evidence="8" type="ORF">BDZ94DRAFT_107693</name>
</gene>
<feature type="binding site" evidence="6">
    <location>
        <position position="185"/>
    </location>
    <ligand>
        <name>substrate</name>
    </ligand>
</feature>
<feature type="active site" description="Charge relay system" evidence="5">
    <location>
        <position position="185"/>
    </location>
</feature>
<dbReference type="GO" id="GO:0004040">
    <property type="term" value="F:amidase activity"/>
    <property type="evidence" value="ECO:0007669"/>
    <property type="project" value="UniProtKB-EC"/>
</dbReference>
<feature type="active site" description="Charge relay system" evidence="5">
    <location>
        <position position="110"/>
    </location>
</feature>
<dbReference type="Proteomes" id="UP000807353">
    <property type="component" value="Unassembled WGS sequence"/>
</dbReference>
<evidence type="ECO:0000256" key="2">
    <source>
        <dbReference type="ARBA" id="ARBA00009199"/>
    </source>
</evidence>
<evidence type="ECO:0000256" key="6">
    <source>
        <dbReference type="PIRSR" id="PIRSR001221-2"/>
    </source>
</evidence>
<organism evidence="8 9">
    <name type="scientific">Collybia nuda</name>
    <dbReference type="NCBI Taxonomy" id="64659"/>
    <lineage>
        <taxon>Eukaryota</taxon>
        <taxon>Fungi</taxon>
        <taxon>Dikarya</taxon>
        <taxon>Basidiomycota</taxon>
        <taxon>Agaricomycotina</taxon>
        <taxon>Agaricomycetes</taxon>
        <taxon>Agaricomycetidae</taxon>
        <taxon>Agaricales</taxon>
        <taxon>Tricholomatineae</taxon>
        <taxon>Clitocybaceae</taxon>
        <taxon>Collybia</taxon>
    </lineage>
</organism>
<feature type="domain" description="Amidase" evidence="7">
    <location>
        <begin position="63"/>
        <end position="534"/>
    </location>
</feature>
<dbReference type="InterPro" id="IPR023631">
    <property type="entry name" value="Amidase_dom"/>
</dbReference>
<reference evidence="8" key="1">
    <citation type="submission" date="2020-11" db="EMBL/GenBank/DDBJ databases">
        <authorList>
            <consortium name="DOE Joint Genome Institute"/>
            <person name="Ahrendt S."/>
            <person name="Riley R."/>
            <person name="Andreopoulos W."/>
            <person name="Labutti K."/>
            <person name="Pangilinan J."/>
            <person name="Ruiz-Duenas F.J."/>
            <person name="Barrasa J.M."/>
            <person name="Sanchez-Garcia M."/>
            <person name="Camarero S."/>
            <person name="Miyauchi S."/>
            <person name="Serrano A."/>
            <person name="Linde D."/>
            <person name="Babiker R."/>
            <person name="Drula E."/>
            <person name="Ayuso-Fernandez I."/>
            <person name="Pacheco R."/>
            <person name="Padilla G."/>
            <person name="Ferreira P."/>
            <person name="Barriuso J."/>
            <person name="Kellner H."/>
            <person name="Castanera R."/>
            <person name="Alfaro M."/>
            <person name="Ramirez L."/>
            <person name="Pisabarro A.G."/>
            <person name="Kuo A."/>
            <person name="Tritt A."/>
            <person name="Lipzen A."/>
            <person name="He G."/>
            <person name="Yan M."/>
            <person name="Ng V."/>
            <person name="Cullen D."/>
            <person name="Martin F."/>
            <person name="Rosso M.-N."/>
            <person name="Henrissat B."/>
            <person name="Hibbett D."/>
            <person name="Martinez A.T."/>
            <person name="Grigoriev I.V."/>
        </authorList>
    </citation>
    <scope>NUCLEOTIDE SEQUENCE</scope>
    <source>
        <strain evidence="8">CBS 247.69</strain>
    </source>
</reference>
<evidence type="ECO:0000256" key="4">
    <source>
        <dbReference type="ARBA" id="ARBA00022801"/>
    </source>
</evidence>
<dbReference type="Pfam" id="PF01425">
    <property type="entry name" value="Amidase"/>
    <property type="match status" value="1"/>
</dbReference>
<sequence length="557" mass="62425">MLFPNLTHRNTCISKQEERRQRIADLDAQYHEPSDSRDDAILAQPVATLVANVQAGRIDPSDVLMAYGKKALKAHAETNCLTEIMISSAEVWAKECNRQGPLAGIPVSLKDMVGVEGWDACIGYSSLVGRKHQQDSPLVRLLRDAGAVPFVKTNLPMTLLSFESYSDVFGRTTNPHKKKYSPGGSTGGEAALLAYGGSRIGIGTDVAGSLRVPAHYSGIYSIRASAGRFMKTGILASMPGQEGIPQVCSPMARTLEDLETFWKAVVSMEPWKYDQYCLVMPWRSIKFSSKKPVKWGVMWDDEVVVPSPACRRALEVVVNTLRSHGHDVVSITPPSPYEGLKLAAHLLLADGGKTSMAPVRWGESLDAGVRQIMSMFSTPRWIKRFYTWYIRYIKRDEVYAGLIEGWHEKTVAEYWPLVAQREDYRRRWFGMWQEMDLDFVLTVPNALPAVPHNGMKEGFKACGYSFLFNLLDYTAGVLPITHVHAALDRMPLSTKFKPRNMIEKGVYKMYDAVEMHGLPVGVQVVGRRLEEEKVMEGMKIIEQLLRKDGMAYELLKT</sequence>
<feature type="active site" description="Acyl-ester intermediate" evidence="5">
    <location>
        <position position="209"/>
    </location>
</feature>
<dbReference type="FunFam" id="3.90.1300.10:FF:000003">
    <property type="entry name" value="Amidase signature enzyme"/>
    <property type="match status" value="1"/>
</dbReference>
<dbReference type="EMBL" id="MU150342">
    <property type="protein sequence ID" value="KAF9458384.1"/>
    <property type="molecule type" value="Genomic_DNA"/>
</dbReference>
<keyword evidence="9" id="KW-1185">Reference proteome</keyword>
<comment type="catalytic activity">
    <reaction evidence="1">
        <text>a monocarboxylic acid amide + H2O = a monocarboxylate + NH4(+)</text>
        <dbReference type="Rhea" id="RHEA:12020"/>
        <dbReference type="ChEBI" id="CHEBI:15377"/>
        <dbReference type="ChEBI" id="CHEBI:28938"/>
        <dbReference type="ChEBI" id="CHEBI:35757"/>
        <dbReference type="ChEBI" id="CHEBI:83628"/>
        <dbReference type="EC" id="3.5.1.4"/>
    </reaction>
</comment>
<keyword evidence="4" id="KW-0378">Hydrolase</keyword>
<evidence type="ECO:0000259" key="7">
    <source>
        <dbReference type="Pfam" id="PF01425"/>
    </source>
</evidence>
<feature type="binding site" evidence="6">
    <location>
        <begin position="206"/>
        <end position="209"/>
    </location>
    <ligand>
        <name>substrate</name>
    </ligand>
</feature>
<name>A0A9P5XX87_9AGAR</name>
<comment type="caution">
    <text evidence="8">The sequence shown here is derived from an EMBL/GenBank/DDBJ whole genome shotgun (WGS) entry which is preliminary data.</text>
</comment>
<protein>
    <recommendedName>
        <fullName evidence="3">amidase</fullName>
        <ecNumber evidence="3">3.5.1.4</ecNumber>
    </recommendedName>
</protein>
<evidence type="ECO:0000256" key="3">
    <source>
        <dbReference type="ARBA" id="ARBA00012922"/>
    </source>
</evidence>
<evidence type="ECO:0000256" key="1">
    <source>
        <dbReference type="ARBA" id="ARBA00001311"/>
    </source>
</evidence>
<dbReference type="EC" id="3.5.1.4" evidence="3"/>
<dbReference type="PANTHER" id="PTHR46072">
    <property type="entry name" value="AMIDASE-RELATED-RELATED"/>
    <property type="match status" value="1"/>
</dbReference>
<accession>A0A9P5XX87</accession>
<dbReference type="OrthoDB" id="6428749at2759"/>
<dbReference type="InterPro" id="IPR036928">
    <property type="entry name" value="AS_sf"/>
</dbReference>
<dbReference type="PIRSF" id="PIRSF001221">
    <property type="entry name" value="Amidase_fungi"/>
    <property type="match status" value="1"/>
</dbReference>
<evidence type="ECO:0000256" key="5">
    <source>
        <dbReference type="PIRSR" id="PIRSR001221-1"/>
    </source>
</evidence>
<dbReference type="SUPFAM" id="SSF75304">
    <property type="entry name" value="Amidase signature (AS) enzymes"/>
    <property type="match status" value="1"/>
</dbReference>
<dbReference type="Gene3D" id="3.90.1300.10">
    <property type="entry name" value="Amidase signature (AS) domain"/>
    <property type="match status" value="1"/>
</dbReference>
<proteinExistence type="inferred from homology"/>
<dbReference type="PANTHER" id="PTHR46072:SF10">
    <property type="entry name" value="ACETAMIDASE"/>
    <property type="match status" value="1"/>
</dbReference>
<comment type="similarity">
    <text evidence="2">Belongs to the amidase family.</text>
</comment>
<dbReference type="AlphaFoldDB" id="A0A9P5XX87"/>
<feature type="binding site" evidence="6">
    <location>
        <position position="159"/>
    </location>
    <ligand>
        <name>substrate</name>
    </ligand>
</feature>
<evidence type="ECO:0000313" key="8">
    <source>
        <dbReference type="EMBL" id="KAF9458384.1"/>
    </source>
</evidence>